<keyword evidence="3" id="KW-1185">Reference proteome</keyword>
<dbReference type="AlphaFoldDB" id="M0LVM4"/>
<evidence type="ECO:0000313" key="2">
    <source>
        <dbReference type="EMBL" id="EMA37627.1"/>
    </source>
</evidence>
<sequence length="94" mass="10642">MSDDLSPDDFDRIRDQALEAIDQEEVVSMYVGLIPEDGTNEYYFGNTVEDAELREMAGKQLGMMARVLADQSEWSVEEVAQHAVEQAESMRLQP</sequence>
<dbReference type="OrthoDB" id="256720at2157"/>
<dbReference type="InterPro" id="IPR058426">
    <property type="entry name" value="DUF8113"/>
</dbReference>
<dbReference type="RefSeq" id="WP_007694054.1">
    <property type="nucleotide sequence ID" value="NZ_AJRK01000436.1"/>
</dbReference>
<dbReference type="Pfam" id="PF26418">
    <property type="entry name" value="DUF8113"/>
    <property type="match status" value="1"/>
</dbReference>
<dbReference type="PATRIC" id="fig|1132509.6.peg.2653"/>
<protein>
    <recommendedName>
        <fullName evidence="1">DUF8113 domain-containing protein</fullName>
    </recommendedName>
</protein>
<organism evidence="2 3">
    <name type="scientific">Halococcus hamelinensis 100A6</name>
    <dbReference type="NCBI Taxonomy" id="1132509"/>
    <lineage>
        <taxon>Archaea</taxon>
        <taxon>Methanobacteriati</taxon>
        <taxon>Methanobacteriota</taxon>
        <taxon>Stenosarchaea group</taxon>
        <taxon>Halobacteria</taxon>
        <taxon>Halobacteriales</taxon>
        <taxon>Halococcaceae</taxon>
        <taxon>Halococcus</taxon>
    </lineage>
</organism>
<proteinExistence type="predicted"/>
<name>M0LVM4_9EURY</name>
<evidence type="ECO:0000259" key="1">
    <source>
        <dbReference type="Pfam" id="PF26418"/>
    </source>
</evidence>
<dbReference type="EMBL" id="AOMB01000033">
    <property type="protein sequence ID" value="EMA37627.1"/>
    <property type="molecule type" value="Genomic_DNA"/>
</dbReference>
<feature type="domain" description="DUF8113" evidence="1">
    <location>
        <begin position="7"/>
        <end position="92"/>
    </location>
</feature>
<gene>
    <name evidence="2" type="ORF">C447_11665</name>
</gene>
<reference evidence="2 3" key="1">
    <citation type="journal article" date="2014" name="PLoS Genet.">
        <title>Phylogenetically driven sequencing of extremely halophilic archaea reveals strategies for static and dynamic osmo-response.</title>
        <authorList>
            <person name="Becker E.A."/>
            <person name="Seitzer P.M."/>
            <person name="Tritt A."/>
            <person name="Larsen D."/>
            <person name="Krusor M."/>
            <person name="Yao A.I."/>
            <person name="Wu D."/>
            <person name="Madern D."/>
            <person name="Eisen J.A."/>
            <person name="Darling A.E."/>
            <person name="Facciotti M.T."/>
        </authorList>
    </citation>
    <scope>NUCLEOTIDE SEQUENCE [LARGE SCALE GENOMIC DNA]</scope>
    <source>
        <strain evidence="2 3">100A6</strain>
    </source>
</reference>
<dbReference type="eggNOG" id="arCOG10144">
    <property type="taxonomic scope" value="Archaea"/>
</dbReference>
<evidence type="ECO:0000313" key="3">
    <source>
        <dbReference type="Proteomes" id="UP000011566"/>
    </source>
</evidence>
<comment type="caution">
    <text evidence="2">The sequence shown here is derived from an EMBL/GenBank/DDBJ whole genome shotgun (WGS) entry which is preliminary data.</text>
</comment>
<accession>M0LVM4</accession>
<dbReference type="Proteomes" id="UP000011566">
    <property type="component" value="Unassembled WGS sequence"/>
</dbReference>